<feature type="domain" description="ATP-grasp" evidence="8">
    <location>
        <begin position="111"/>
        <end position="300"/>
    </location>
</feature>
<dbReference type="HAMAP" id="MF_01643">
    <property type="entry name" value="PurT"/>
    <property type="match status" value="1"/>
</dbReference>
<dbReference type="GO" id="GO:0000287">
    <property type="term" value="F:magnesium ion binding"/>
    <property type="evidence" value="ECO:0007669"/>
    <property type="project" value="UniProtKB-UniRule"/>
</dbReference>
<proteinExistence type="inferred from homology"/>
<feature type="binding site" evidence="7">
    <location>
        <begin position="152"/>
        <end position="157"/>
    </location>
    <ligand>
        <name>ATP</name>
        <dbReference type="ChEBI" id="CHEBI:30616"/>
    </ligand>
</feature>
<dbReference type="PROSITE" id="PS50975">
    <property type="entry name" value="ATP_GRASP"/>
    <property type="match status" value="1"/>
</dbReference>
<feature type="binding site" evidence="7">
    <location>
        <position position="350"/>
    </location>
    <ligand>
        <name>N(1)-(5-phospho-beta-D-ribosyl)glycinamide</name>
        <dbReference type="ChEBI" id="CHEBI:143788"/>
    </ligand>
</feature>
<dbReference type="GO" id="GO:0043815">
    <property type="term" value="F:phosphoribosylglycinamide formyltransferase 2 activity"/>
    <property type="evidence" value="ECO:0007669"/>
    <property type="project" value="UniProtKB-UniRule"/>
</dbReference>
<feature type="binding site" evidence="7">
    <location>
        <position position="106"/>
    </location>
    <ligand>
        <name>ATP</name>
        <dbReference type="ChEBI" id="CHEBI:30616"/>
    </ligand>
</feature>
<keyword evidence="6 7" id="KW-0460">Magnesium</keyword>
<gene>
    <name evidence="7 9" type="primary">purT</name>
    <name evidence="9" type="ORF">CV103_09870</name>
</gene>
<dbReference type="InterPro" id="IPR005862">
    <property type="entry name" value="PurT"/>
</dbReference>
<comment type="caution">
    <text evidence="9">The sequence shown here is derived from an EMBL/GenBank/DDBJ whole genome shotgun (WGS) entry which is preliminary data.</text>
</comment>
<dbReference type="Pfam" id="PF22660">
    <property type="entry name" value="RS_preATP-grasp-like"/>
    <property type="match status" value="1"/>
</dbReference>
<name>A0A2T4I026_9SPHN</name>
<feature type="binding site" evidence="7">
    <location>
        <position position="259"/>
    </location>
    <ligand>
        <name>Mg(2+)</name>
        <dbReference type="ChEBI" id="CHEBI:18420"/>
    </ligand>
</feature>
<dbReference type="Gene3D" id="3.40.50.20">
    <property type="match status" value="1"/>
</dbReference>
<keyword evidence="2 7" id="KW-0479">Metal-binding</keyword>
<evidence type="ECO:0000313" key="10">
    <source>
        <dbReference type="Proteomes" id="UP000241206"/>
    </source>
</evidence>
<evidence type="ECO:0000259" key="8">
    <source>
        <dbReference type="PROSITE" id="PS50975"/>
    </source>
</evidence>
<feature type="binding site" evidence="7">
    <location>
        <position position="278"/>
    </location>
    <ligand>
        <name>N(1)-(5-phospho-beta-D-ribosyl)glycinamide</name>
        <dbReference type="ChEBI" id="CHEBI:143788"/>
    </ligand>
</feature>
<dbReference type="InterPro" id="IPR016185">
    <property type="entry name" value="PreATP-grasp_dom_sf"/>
</dbReference>
<dbReference type="GO" id="GO:0006189">
    <property type="term" value="P:'de novo' IMP biosynthetic process"/>
    <property type="evidence" value="ECO:0007669"/>
    <property type="project" value="UniProtKB-UniRule"/>
</dbReference>
<dbReference type="InterPro" id="IPR054350">
    <property type="entry name" value="PurT/PurK_preATP-grasp"/>
</dbReference>
<dbReference type="InterPro" id="IPR013815">
    <property type="entry name" value="ATP_grasp_subdomain_1"/>
</dbReference>
<dbReference type="Gene3D" id="3.30.470.20">
    <property type="entry name" value="ATP-grasp fold, B domain"/>
    <property type="match status" value="1"/>
</dbReference>
<comment type="function">
    <text evidence="7">Involved in the de novo purine biosynthesis. Catalyzes the transfer of formate to 5-phospho-ribosyl-glycinamide (GAR), producing 5-phospho-ribosyl-N-formylglycinamide (FGAR). Formate is provided by PurU via hydrolysis of 10-formyl-tetrahydrofolate.</text>
</comment>
<dbReference type="InterPro" id="IPR011761">
    <property type="entry name" value="ATP-grasp"/>
</dbReference>
<evidence type="ECO:0000313" key="9">
    <source>
        <dbReference type="EMBL" id="PTD22074.1"/>
    </source>
</evidence>
<dbReference type="PANTHER" id="PTHR43055:SF1">
    <property type="entry name" value="FORMATE-DEPENDENT PHOSPHORIBOSYLGLYCINAMIDE FORMYLTRANSFERASE"/>
    <property type="match status" value="1"/>
</dbReference>
<dbReference type="Pfam" id="PF02222">
    <property type="entry name" value="ATP-grasp"/>
    <property type="match status" value="1"/>
</dbReference>
<evidence type="ECO:0000256" key="1">
    <source>
        <dbReference type="ARBA" id="ARBA00022598"/>
    </source>
</evidence>
<keyword evidence="5 7" id="KW-0067">ATP-binding</keyword>
<dbReference type="UniPathway" id="UPA00074">
    <property type="reaction ID" value="UER00127"/>
</dbReference>
<dbReference type="GO" id="GO:0005524">
    <property type="term" value="F:ATP binding"/>
    <property type="evidence" value="ECO:0007669"/>
    <property type="project" value="UniProtKB-UniRule"/>
</dbReference>
<comment type="subunit">
    <text evidence="7">Homodimer.</text>
</comment>
<evidence type="ECO:0000256" key="3">
    <source>
        <dbReference type="ARBA" id="ARBA00022741"/>
    </source>
</evidence>
<keyword evidence="3 7" id="KW-0547">Nucleotide-binding</keyword>
<dbReference type="NCBIfam" id="NF006766">
    <property type="entry name" value="PRK09288.1"/>
    <property type="match status" value="1"/>
</dbReference>
<dbReference type="SUPFAM" id="SSF52440">
    <property type="entry name" value="PreATP-grasp domain"/>
    <property type="match status" value="1"/>
</dbReference>
<protein>
    <recommendedName>
        <fullName evidence="7">Formate-dependent phosphoribosylglycinamide formyltransferase</fullName>
        <ecNumber evidence="7">6.3.1.21</ecNumber>
    </recommendedName>
    <alternativeName>
        <fullName evidence="7">5'-phosphoribosylglycinamide transformylase 2</fullName>
    </alternativeName>
    <alternativeName>
        <fullName evidence="7">Formate-dependent GAR transformylase</fullName>
    </alternativeName>
    <alternativeName>
        <fullName evidence="7">GAR transformylase 2</fullName>
        <shortName evidence="7">GART 2</shortName>
    </alternativeName>
    <alternativeName>
        <fullName evidence="7">Non-folate glycinamide ribonucleotide transformylase</fullName>
    </alternativeName>
    <alternativeName>
        <fullName evidence="7">Phosphoribosylglycinamide formyltransferase 2</fullName>
    </alternativeName>
</protein>
<dbReference type="SUPFAM" id="SSF56059">
    <property type="entry name" value="Glutathione synthetase ATP-binding domain-like"/>
    <property type="match status" value="1"/>
</dbReference>
<evidence type="ECO:0000256" key="6">
    <source>
        <dbReference type="ARBA" id="ARBA00022842"/>
    </source>
</evidence>
<dbReference type="PANTHER" id="PTHR43055">
    <property type="entry name" value="FORMATE-DEPENDENT PHOSPHORIBOSYLGLYCINAMIDE FORMYLTRANSFERASE"/>
    <property type="match status" value="1"/>
</dbReference>
<comment type="similarity">
    <text evidence="7">Belongs to the PurK/PurT family.</text>
</comment>
<comment type="catalytic activity">
    <reaction evidence="7">
        <text>N(1)-(5-phospho-beta-D-ribosyl)glycinamide + formate + ATP = N(2)-formyl-N(1)-(5-phospho-beta-D-ribosyl)glycinamide + ADP + phosphate + H(+)</text>
        <dbReference type="Rhea" id="RHEA:24829"/>
        <dbReference type="ChEBI" id="CHEBI:15378"/>
        <dbReference type="ChEBI" id="CHEBI:15740"/>
        <dbReference type="ChEBI" id="CHEBI:30616"/>
        <dbReference type="ChEBI" id="CHEBI:43474"/>
        <dbReference type="ChEBI" id="CHEBI:143788"/>
        <dbReference type="ChEBI" id="CHEBI:147286"/>
        <dbReference type="ChEBI" id="CHEBI:456216"/>
        <dbReference type="EC" id="6.3.1.21"/>
    </reaction>
</comment>
<dbReference type="EC" id="6.3.1.21" evidence="7"/>
<keyword evidence="9" id="KW-0808">Transferase</keyword>
<dbReference type="EMBL" id="PHHF01000042">
    <property type="protein sequence ID" value="PTD22074.1"/>
    <property type="molecule type" value="Genomic_DNA"/>
</dbReference>
<evidence type="ECO:0000256" key="5">
    <source>
        <dbReference type="ARBA" id="ARBA00022840"/>
    </source>
</evidence>
<feature type="binding site" evidence="7">
    <location>
        <begin position="14"/>
        <end position="15"/>
    </location>
    <ligand>
        <name>N(1)-(5-phospho-beta-D-ribosyl)glycinamide</name>
        <dbReference type="ChEBI" id="CHEBI:143788"/>
    </ligand>
</feature>
<feature type="binding site" evidence="7">
    <location>
        <begin position="357"/>
        <end position="358"/>
    </location>
    <ligand>
        <name>N(1)-(5-phospho-beta-D-ribosyl)glycinamide</name>
        <dbReference type="ChEBI" id="CHEBI:143788"/>
    </ligand>
</feature>
<feature type="binding site" evidence="7">
    <location>
        <position position="74"/>
    </location>
    <ligand>
        <name>N(1)-(5-phospho-beta-D-ribosyl)glycinamide</name>
        <dbReference type="ChEBI" id="CHEBI:143788"/>
    </ligand>
</feature>
<comment type="pathway">
    <text evidence="7">Purine metabolism; IMP biosynthesis via de novo pathway; N(2)-formyl-N(1)-(5-phospho-D-ribosyl)glycinamide from N(1)-(5-phospho-D-ribosyl)glycinamide (formate route): step 1/1.</text>
</comment>
<keyword evidence="10" id="KW-1185">Reference proteome</keyword>
<evidence type="ECO:0000256" key="2">
    <source>
        <dbReference type="ARBA" id="ARBA00022723"/>
    </source>
</evidence>
<dbReference type="InterPro" id="IPR048740">
    <property type="entry name" value="PurT_C"/>
</dbReference>
<sequence length="389" mass="42456">MTFTARILLLGSGELGREFVISAKRLGCHVIACDSYAGAPAMQVADGFEIFSMLDADLLRAAIERHRPDFVVPEIEAIRTEVLAEMEAGGVTIVPSARATIMTMNRDRIREVAATELGLRTSRYRYAETLEEVRAGAAHTGLPCVIKPVMSSSGKGQSTVKTADDLERAWDYAVANMRGDRKRVIVEEFVDFDYEITLLTVRARDGVHFCPPIGHRQERGDYQESWQPTPMSRAALAAAEDMARKVVDDLGGYGIFGVEFFVKGEEVIFSELSPRPHDTGMVTLVSQNLNEFDLHARAILGLPIPEIRLYGPSASAVILADRDAGDFCFEGLGDALAVPGGEVDLRIFAKPVTRPNRRMGVALARAGSVEDARRIAAEAAGRVRIDYGA</sequence>
<dbReference type="InterPro" id="IPR011054">
    <property type="entry name" value="Rudment_hybrid_motif"/>
</dbReference>
<dbReference type="Proteomes" id="UP000241206">
    <property type="component" value="Unassembled WGS sequence"/>
</dbReference>
<accession>A0A2T4I026</accession>
<feature type="binding site" evidence="7">
    <location>
        <position position="271"/>
    </location>
    <ligand>
        <name>Mg(2+)</name>
        <dbReference type="ChEBI" id="CHEBI:18420"/>
    </ligand>
</feature>
<dbReference type="RefSeq" id="WP_107394806.1">
    <property type="nucleotide sequence ID" value="NZ_PHHF01000042.1"/>
</dbReference>
<organism evidence="9 10">
    <name type="scientific">Edaphosphingomonas fennica</name>
    <dbReference type="NCBI Taxonomy" id="114404"/>
    <lineage>
        <taxon>Bacteria</taxon>
        <taxon>Pseudomonadati</taxon>
        <taxon>Pseudomonadota</taxon>
        <taxon>Alphaproteobacteria</taxon>
        <taxon>Sphingomonadales</taxon>
        <taxon>Rhizorhabdaceae</taxon>
        <taxon>Edaphosphingomonas</taxon>
    </lineage>
</organism>
<dbReference type="AlphaFoldDB" id="A0A2T4I026"/>
<reference evidence="9 10" key="1">
    <citation type="submission" date="2017-11" db="EMBL/GenBank/DDBJ databases">
        <title>Sphingomonas oleivorans sp. nov., isolated from oil-contaminated soil.</title>
        <authorList>
            <person name="Wang L."/>
            <person name="Chen L."/>
        </authorList>
    </citation>
    <scope>NUCLEOTIDE SEQUENCE [LARGE SCALE GENOMIC DNA]</scope>
    <source>
        <strain evidence="9 10">K101</strain>
    </source>
</reference>
<keyword evidence="1 7" id="KW-0436">Ligase</keyword>
<dbReference type="GO" id="GO:0004644">
    <property type="term" value="F:phosphoribosylglycinamide formyltransferase activity"/>
    <property type="evidence" value="ECO:0007669"/>
    <property type="project" value="UniProtKB-UniRule"/>
</dbReference>
<dbReference type="GO" id="GO:0005829">
    <property type="term" value="C:cytosol"/>
    <property type="evidence" value="ECO:0007669"/>
    <property type="project" value="TreeGrafter"/>
</dbReference>
<feature type="binding site" evidence="7">
    <location>
        <position position="195"/>
    </location>
    <ligand>
        <name>ATP</name>
        <dbReference type="ChEBI" id="CHEBI:30616"/>
    </ligand>
</feature>
<dbReference type="Gene3D" id="3.30.1490.20">
    <property type="entry name" value="ATP-grasp fold, A domain"/>
    <property type="match status" value="1"/>
</dbReference>
<feature type="binding site" evidence="7">
    <location>
        <begin position="187"/>
        <end position="190"/>
    </location>
    <ligand>
        <name>ATP</name>
        <dbReference type="ChEBI" id="CHEBI:30616"/>
    </ligand>
</feature>
<dbReference type="InterPro" id="IPR003135">
    <property type="entry name" value="ATP-grasp_carboxylate-amine"/>
</dbReference>
<feature type="binding site" evidence="7">
    <location>
        <position position="147"/>
    </location>
    <ligand>
        <name>ATP</name>
        <dbReference type="ChEBI" id="CHEBI:30616"/>
    </ligand>
</feature>
<dbReference type="Pfam" id="PF21244">
    <property type="entry name" value="PurT_C"/>
    <property type="match status" value="1"/>
</dbReference>
<dbReference type="NCBIfam" id="TIGR01142">
    <property type="entry name" value="purT"/>
    <property type="match status" value="1"/>
</dbReference>
<dbReference type="SUPFAM" id="SSF51246">
    <property type="entry name" value="Rudiment single hybrid motif"/>
    <property type="match status" value="1"/>
</dbReference>
<evidence type="ECO:0000256" key="4">
    <source>
        <dbReference type="ARBA" id="ARBA00022755"/>
    </source>
</evidence>
<evidence type="ECO:0000256" key="7">
    <source>
        <dbReference type="HAMAP-Rule" id="MF_01643"/>
    </source>
</evidence>
<keyword evidence="4 7" id="KW-0658">Purine biosynthesis</keyword>